<evidence type="ECO:0000313" key="2">
    <source>
        <dbReference type="EMBL" id="CAD7643578.1"/>
    </source>
</evidence>
<name>A0A7R9LN95_9ACAR</name>
<dbReference type="AlphaFoldDB" id="A0A7R9LN95"/>
<dbReference type="Proteomes" id="UP000759131">
    <property type="component" value="Unassembled WGS sequence"/>
</dbReference>
<dbReference type="PANTHER" id="PTHR11005">
    <property type="entry name" value="LYSOSOMAL ACID LIPASE-RELATED"/>
    <property type="match status" value="1"/>
</dbReference>
<evidence type="ECO:0000256" key="1">
    <source>
        <dbReference type="SAM" id="MobiDB-lite"/>
    </source>
</evidence>
<dbReference type="Gene3D" id="3.40.50.1820">
    <property type="entry name" value="alpha/beta hydrolase"/>
    <property type="match status" value="1"/>
</dbReference>
<feature type="region of interest" description="Disordered" evidence="1">
    <location>
        <begin position="22"/>
        <end position="46"/>
    </location>
</feature>
<sequence>MQSGSSSWNFAHLLQIRSANRPERYDYGDPDTNLARHETPEPPPYDLSAINSTHVALIYTANDWLNPLDDVQRLKEHLKVKLLDDYQVPDETWNHMELVWAVETGQLVNPRVLNILKKVHDNENAIDNTKTNNTTNRIA</sequence>
<gene>
    <name evidence="2" type="ORF">OSB1V03_LOCUS19659</name>
</gene>
<dbReference type="SUPFAM" id="SSF53474">
    <property type="entry name" value="alpha/beta-Hydrolases"/>
    <property type="match status" value="1"/>
</dbReference>
<dbReference type="EMBL" id="OC884072">
    <property type="protein sequence ID" value="CAD7643578.1"/>
    <property type="molecule type" value="Genomic_DNA"/>
</dbReference>
<dbReference type="EMBL" id="CAJPIZ010029497">
    <property type="protein sequence ID" value="CAG2119712.1"/>
    <property type="molecule type" value="Genomic_DNA"/>
</dbReference>
<organism evidence="2">
    <name type="scientific">Medioppia subpectinata</name>
    <dbReference type="NCBI Taxonomy" id="1979941"/>
    <lineage>
        <taxon>Eukaryota</taxon>
        <taxon>Metazoa</taxon>
        <taxon>Ecdysozoa</taxon>
        <taxon>Arthropoda</taxon>
        <taxon>Chelicerata</taxon>
        <taxon>Arachnida</taxon>
        <taxon>Acari</taxon>
        <taxon>Acariformes</taxon>
        <taxon>Sarcoptiformes</taxon>
        <taxon>Oribatida</taxon>
        <taxon>Brachypylina</taxon>
        <taxon>Oppioidea</taxon>
        <taxon>Oppiidae</taxon>
        <taxon>Medioppia</taxon>
    </lineage>
</organism>
<protein>
    <submittedName>
        <fullName evidence="2">Uncharacterized protein</fullName>
    </submittedName>
</protein>
<proteinExistence type="predicted"/>
<feature type="non-terminal residue" evidence="2">
    <location>
        <position position="139"/>
    </location>
</feature>
<evidence type="ECO:0000313" key="3">
    <source>
        <dbReference type="Proteomes" id="UP000759131"/>
    </source>
</evidence>
<reference evidence="2" key="1">
    <citation type="submission" date="2020-11" db="EMBL/GenBank/DDBJ databases">
        <authorList>
            <person name="Tran Van P."/>
        </authorList>
    </citation>
    <scope>NUCLEOTIDE SEQUENCE</scope>
</reference>
<accession>A0A7R9LN95</accession>
<dbReference type="OrthoDB" id="6510324at2759"/>
<dbReference type="InterPro" id="IPR029058">
    <property type="entry name" value="AB_hydrolase_fold"/>
</dbReference>
<keyword evidence="3" id="KW-1185">Reference proteome</keyword>